<sequence length="1731" mass="201912">MVDWTRSENKSRPSLMLTSELCAVLIPILLYSIPPVSLALLNENHLLVAIPKAIQGLLKMDDIDEDMINISIRFYTQFAQSKCKQEVFDDDTEDEEKIESFNTETTEQRINTFVPLNLSQDLVSSYFNLYQQIQKTSLLDQKSAQQEQIQALFNEEWKKFDILQLQNDYKQVQHENTLLNEELLQLRDELQRTQSERDQFRKENIRMSQEIDKLKLMPITRKSVESQQLSIVVSADNNSQKDTIDELQNLSPNEITPEQAEKYIREIYHRRTTFNDNDMRKSICGSLKHLGSDLYSSPVHFLHELIQNAEDNFYDNSIRPCLRIEIDHNYIFLSNNEQGLRAKDVLAICSLAVSTKTIQQEYIGEKGVGFKSVFAASNQPMLISHAWKFRFHVPGVDSMSYITPLWITDQDIPDCISNQISTNAQHTHLYLPLKLQVHTPEADLFLNQVIKTVDPCILLNMRQLKKLEIIDQRQNKITIIEKKIIGPTQLEEQSNITFEDFTFLNLTGSIIQLHTSIGYNTFRVYTCYINVPSTMEERRTSKTRLIIGFPCENNYNLTSTVYAGLPVCNLDFNFLFNADFQLVTNRENVRENVLFNTFIRNHLSALFVYLLLNDIDLRKDINRYCPSLSIHQGKHSSWWLVMIDNINELITKYLSVLFDIRTGKTIRYFNRDLSLFVSNKQLYNCADIHVIDTDNTFLTFEQLKSFKIQSVSIIDILNCFPRREETSINEYRQQFQLWTQKQDEQWWSLLFHHLTEMMTSEISSKILQIPIFLLQNNHRRQYLPMNNNKNLLLFISDNNPQFRMWKKQLTLLQYSSKSERTALLKSNHVQLLTEERMIEIIRQNHLQVAVSSLVTIPNTELIEEIWEDLFYLKSHLDKLDKSTPFLVPVIGTPNLIPIQNAILPTILGIDIQSFIHPISSSIIAFPYHNTHNCQLIDILQWEYFLLEMNCQRASIYLPRNYSITKLPLLPILTMFTDEKYARLGELILSYQRENTKDCLRQFPIVDDSKLVQQISPVSATFDKVIVHDLPSLPRITIPSYGRVLAKNLGICVEYDLCTCVNILQLLSNEKNTNIDLYIKWLSHLQLYVCQQHIEWDTKSSLLSCQLYLPDQNDCYSLNDLLIISNNEEHHNGILLVSKYFKLQLISSSINQIYWQFKDLFHLLGCISTSTITIDHICTTIDLASRDKSNFFALGDCATTLTENGMEKMIVLYQYLEDSILKYVKKNMSNTELYDTIVTNKHPTASYGSREDLEWRFSFTCNSLSQQLKKLTDIQSQGKKIGLLTINRQIITKKLHKIIYACLETKIIQNLSKNIDQRDFILPLIARTCPLVLATFDIDYIERRCKVQWMHNSHNLEFSLKQLTKIFRTTLNDSEIEVTTAKYASVTLLLSDSFVIDSLNEQNNQDEINRYMIDSDYPFWIFKKTILLCTGNKKDNNSKAIIAISALTTLLHKRKHLPFEEAKSIAQQKISTCIAFRSEHPSCFASTESTIYSYSDLLFPTDHHSFESMIISIGKNCTLKQDLEKTTITTVAVDRIVEDKIYRNRVKTQNDIQRNMNMTNNWKDSLIVDGIEQLRIGQNAEHFFFAYLQNHYGSIDVTPTKNWRSSSRLIIYPQCQRNIDDSVGFDFELHDTREVFVRESRSTTKYCYFEVKGTSGLFNEEYTRFCISQNELDTCQSIVNDRKRQEREAYFIVIIENCLDLEKISFGTIINWSRNFDKLSSVTMYFHIWLCQ</sequence>
<proteinExistence type="predicted"/>
<keyword evidence="4" id="KW-1185">Reference proteome</keyword>
<accession>A0A815YSN4</accession>
<dbReference type="Proteomes" id="UP000663870">
    <property type="component" value="Unassembled WGS sequence"/>
</dbReference>
<organism evidence="3 4">
    <name type="scientific">Rotaria sordida</name>
    <dbReference type="NCBI Taxonomy" id="392033"/>
    <lineage>
        <taxon>Eukaryota</taxon>
        <taxon>Metazoa</taxon>
        <taxon>Spiralia</taxon>
        <taxon>Gnathifera</taxon>
        <taxon>Rotifera</taxon>
        <taxon>Eurotatoria</taxon>
        <taxon>Bdelloidea</taxon>
        <taxon>Philodinida</taxon>
        <taxon>Philodinidae</taxon>
        <taxon>Rotaria</taxon>
    </lineage>
</organism>
<reference evidence="3" key="1">
    <citation type="submission" date="2021-02" db="EMBL/GenBank/DDBJ databases">
        <authorList>
            <person name="Nowell W R."/>
        </authorList>
    </citation>
    <scope>NUCLEOTIDE SEQUENCE</scope>
</reference>
<comment type="caution">
    <text evidence="3">The sequence shown here is derived from an EMBL/GenBank/DDBJ whole genome shotgun (WGS) entry which is preliminary data.</text>
</comment>
<keyword evidence="2" id="KW-0472">Membrane</keyword>
<evidence type="ECO:0008006" key="5">
    <source>
        <dbReference type="Google" id="ProtNLM"/>
    </source>
</evidence>
<feature type="coiled-coil region" evidence="1">
    <location>
        <begin position="162"/>
        <end position="217"/>
    </location>
</feature>
<evidence type="ECO:0000313" key="4">
    <source>
        <dbReference type="Proteomes" id="UP000663870"/>
    </source>
</evidence>
<dbReference type="EMBL" id="CAJNOL010003788">
    <property type="protein sequence ID" value="CAF1574109.1"/>
    <property type="molecule type" value="Genomic_DNA"/>
</dbReference>
<evidence type="ECO:0000256" key="1">
    <source>
        <dbReference type="SAM" id="Coils"/>
    </source>
</evidence>
<dbReference type="PANTHER" id="PTHR32387">
    <property type="entry name" value="WU:FJ29H11"/>
    <property type="match status" value="1"/>
</dbReference>
<evidence type="ECO:0000256" key="2">
    <source>
        <dbReference type="SAM" id="Phobius"/>
    </source>
</evidence>
<evidence type="ECO:0000313" key="3">
    <source>
        <dbReference type="EMBL" id="CAF1574109.1"/>
    </source>
</evidence>
<dbReference type="NCBIfam" id="NF047352">
    <property type="entry name" value="P_loop_sacsin"/>
    <property type="match status" value="1"/>
</dbReference>
<keyword evidence="2" id="KW-0812">Transmembrane</keyword>
<dbReference type="InterPro" id="IPR036890">
    <property type="entry name" value="HATPase_C_sf"/>
</dbReference>
<dbReference type="InterPro" id="IPR052957">
    <property type="entry name" value="Auxin_embryo_med"/>
</dbReference>
<keyword evidence="1" id="KW-0175">Coiled coil</keyword>
<dbReference type="SUPFAM" id="SSF55874">
    <property type="entry name" value="ATPase domain of HSP90 chaperone/DNA topoisomerase II/histidine kinase"/>
    <property type="match status" value="1"/>
</dbReference>
<keyword evidence="2" id="KW-1133">Transmembrane helix</keyword>
<gene>
    <name evidence="3" type="ORF">JXQ802_LOCUS45497</name>
</gene>
<dbReference type="Gene3D" id="3.30.565.10">
    <property type="entry name" value="Histidine kinase-like ATPase, C-terminal domain"/>
    <property type="match status" value="1"/>
</dbReference>
<name>A0A815YSN4_9BILA</name>
<protein>
    <recommendedName>
        <fullName evidence="5">Protein NO VEIN C-terminal domain-containing protein</fullName>
    </recommendedName>
</protein>
<feature type="transmembrane region" description="Helical" evidence="2">
    <location>
        <begin position="21"/>
        <end position="41"/>
    </location>
</feature>
<dbReference type="PANTHER" id="PTHR32387:SF0">
    <property type="entry name" value="PROTEIN NO VEIN"/>
    <property type="match status" value="1"/>
</dbReference>